<organism evidence="1 2">
    <name type="scientific">Spirosoma oryzae</name>
    <dbReference type="NCBI Taxonomy" id="1469603"/>
    <lineage>
        <taxon>Bacteria</taxon>
        <taxon>Pseudomonadati</taxon>
        <taxon>Bacteroidota</taxon>
        <taxon>Cytophagia</taxon>
        <taxon>Cytophagales</taxon>
        <taxon>Cytophagaceae</taxon>
        <taxon>Spirosoma</taxon>
    </lineage>
</organism>
<protein>
    <submittedName>
        <fullName evidence="1">Uncharacterized protein</fullName>
    </submittedName>
</protein>
<comment type="caution">
    <text evidence="1">The sequence shown here is derived from an EMBL/GenBank/DDBJ whole genome shotgun (WGS) entry which is preliminary data.</text>
</comment>
<accession>A0A2T0SRC4</accession>
<name>A0A2T0SRC4_9BACT</name>
<proteinExistence type="predicted"/>
<keyword evidence="2" id="KW-1185">Reference proteome</keyword>
<dbReference type="AlphaFoldDB" id="A0A2T0SRC4"/>
<reference evidence="1 2" key="1">
    <citation type="submission" date="2018-03" db="EMBL/GenBank/DDBJ databases">
        <title>Genomic Encyclopedia of Archaeal and Bacterial Type Strains, Phase II (KMG-II): from individual species to whole genera.</title>
        <authorList>
            <person name="Goeker M."/>
        </authorList>
    </citation>
    <scope>NUCLEOTIDE SEQUENCE [LARGE SCALE GENOMIC DNA]</scope>
    <source>
        <strain evidence="1 2">DSM 28354</strain>
    </source>
</reference>
<evidence type="ECO:0000313" key="2">
    <source>
        <dbReference type="Proteomes" id="UP000238375"/>
    </source>
</evidence>
<dbReference type="Proteomes" id="UP000238375">
    <property type="component" value="Unassembled WGS sequence"/>
</dbReference>
<dbReference type="EMBL" id="PVTE01000013">
    <property type="protein sequence ID" value="PRY35956.1"/>
    <property type="molecule type" value="Genomic_DNA"/>
</dbReference>
<gene>
    <name evidence="1" type="ORF">CLV58_11384</name>
</gene>
<sequence length="223" mass="25075">MSYRQPLLRFHKSGVGPRSVYFLPSRACEGASANSHPDSLREDSSQARDDQRQHEQGLLYVFGICLLLLALSGCHRVQPSYRAVYVGETGNRFVGTTPFRAARIRQHPYRLQLITPTGATETRHPGQLWGIQQTGGPRFRLYQGAFYEEIDSQPLLIYRQADLGGSTQDRIYFSLSPTSELVPLTRHNLEIAGQRDAQLLPTLANGKLRSLLNQADRQRPTGK</sequence>
<evidence type="ECO:0000313" key="1">
    <source>
        <dbReference type="EMBL" id="PRY35956.1"/>
    </source>
</evidence>